<comment type="caution">
    <text evidence="5">The sequence shown here is derived from an EMBL/GenBank/DDBJ whole genome shotgun (WGS) entry which is preliminary data.</text>
</comment>
<dbReference type="SUPFAM" id="SSF52540">
    <property type="entry name" value="P-loop containing nucleoside triphosphate hydrolases"/>
    <property type="match status" value="1"/>
</dbReference>
<name>A0AAD4LPC2_9AGAM</name>
<dbReference type="InterPro" id="IPR051055">
    <property type="entry name" value="PIF1_helicase"/>
</dbReference>
<comment type="similarity">
    <text evidence="1">Belongs to the helicase family.</text>
</comment>
<dbReference type="Pfam" id="PF05970">
    <property type="entry name" value="PIF1"/>
    <property type="match status" value="1"/>
</dbReference>
<dbReference type="Gene3D" id="3.40.970.10">
    <property type="entry name" value="Ribonuclease H1, N-terminal domain"/>
    <property type="match status" value="1"/>
</dbReference>
<sequence length="237" mass="26123">MARTKKSYYAVKKGRDGPKVYDSWEECRMTVTRYSRAEFRKFRSLADAEAWILPALMSLRPPADQSAQESTQPISAEVGPLNVATSCGEDTTGADTTGDAATIRPAVVLTEEQINVLEKTVLLREIIHFLKSTRRRVAITASTGIASINIGGTTLHSWAGIGLGEGTAENLSGKIRGTERLRKRWWEVDSLIIDEISMISAGLFDKLEEIARTVRSRKDEDPNEDPFGGIQVKSDPP</sequence>
<dbReference type="EMBL" id="JAKELL010000007">
    <property type="protein sequence ID" value="KAH8997509.1"/>
    <property type="molecule type" value="Genomic_DNA"/>
</dbReference>
<dbReference type="InterPro" id="IPR037056">
    <property type="entry name" value="RNase_H1_N_sf"/>
</dbReference>
<dbReference type="InterPro" id="IPR011320">
    <property type="entry name" value="RNase_H1_N"/>
</dbReference>
<proteinExistence type="inferred from homology"/>
<comment type="catalytic activity">
    <reaction evidence="1">
        <text>ATP + H2O = ADP + phosphate + H(+)</text>
        <dbReference type="Rhea" id="RHEA:13065"/>
        <dbReference type="ChEBI" id="CHEBI:15377"/>
        <dbReference type="ChEBI" id="CHEBI:15378"/>
        <dbReference type="ChEBI" id="CHEBI:30616"/>
        <dbReference type="ChEBI" id="CHEBI:43474"/>
        <dbReference type="ChEBI" id="CHEBI:456216"/>
        <dbReference type="EC" id="5.6.2.3"/>
    </reaction>
</comment>
<keyword evidence="1" id="KW-0547">Nucleotide-binding</keyword>
<dbReference type="GO" id="GO:0000723">
    <property type="term" value="P:telomere maintenance"/>
    <property type="evidence" value="ECO:0007669"/>
    <property type="project" value="InterPro"/>
</dbReference>
<dbReference type="GO" id="GO:0006310">
    <property type="term" value="P:DNA recombination"/>
    <property type="evidence" value="ECO:0007669"/>
    <property type="project" value="UniProtKB-KW"/>
</dbReference>
<dbReference type="Gene3D" id="3.40.50.300">
    <property type="entry name" value="P-loop containing nucleotide triphosphate hydrolases"/>
    <property type="match status" value="1"/>
</dbReference>
<feature type="domain" description="DNA helicase Pif1-like DEAD-box helicase" evidence="4">
    <location>
        <begin position="119"/>
        <end position="232"/>
    </location>
</feature>
<evidence type="ECO:0000313" key="6">
    <source>
        <dbReference type="Proteomes" id="UP001201163"/>
    </source>
</evidence>
<dbReference type="EC" id="5.6.2.3" evidence="1"/>
<dbReference type="Pfam" id="PF01693">
    <property type="entry name" value="Cauli_VI"/>
    <property type="match status" value="1"/>
</dbReference>
<feature type="domain" description="Ribonuclease H1 N-terminal" evidence="3">
    <location>
        <begin position="8"/>
        <end position="51"/>
    </location>
</feature>
<dbReference type="GO" id="GO:0016787">
    <property type="term" value="F:hydrolase activity"/>
    <property type="evidence" value="ECO:0007669"/>
    <property type="project" value="UniProtKB-KW"/>
</dbReference>
<organism evidence="5 6">
    <name type="scientific">Lactarius akahatsu</name>
    <dbReference type="NCBI Taxonomy" id="416441"/>
    <lineage>
        <taxon>Eukaryota</taxon>
        <taxon>Fungi</taxon>
        <taxon>Dikarya</taxon>
        <taxon>Basidiomycota</taxon>
        <taxon>Agaricomycotina</taxon>
        <taxon>Agaricomycetes</taxon>
        <taxon>Russulales</taxon>
        <taxon>Russulaceae</taxon>
        <taxon>Lactarius</taxon>
    </lineage>
</organism>
<dbReference type="InterPro" id="IPR027417">
    <property type="entry name" value="P-loop_NTPase"/>
</dbReference>
<gene>
    <name evidence="5" type="ORF">EDB92DRAFT_1436358</name>
</gene>
<dbReference type="InterPro" id="IPR009027">
    <property type="entry name" value="Ribosomal_bL9/RNase_H1_N"/>
</dbReference>
<evidence type="ECO:0000313" key="5">
    <source>
        <dbReference type="EMBL" id="KAH8997509.1"/>
    </source>
</evidence>
<dbReference type="GO" id="GO:0005524">
    <property type="term" value="F:ATP binding"/>
    <property type="evidence" value="ECO:0007669"/>
    <property type="project" value="UniProtKB-KW"/>
</dbReference>
<dbReference type="SUPFAM" id="SSF55658">
    <property type="entry name" value="L9 N-domain-like"/>
    <property type="match status" value="1"/>
</dbReference>
<dbReference type="PANTHER" id="PTHR47642:SF5">
    <property type="entry name" value="ATP-DEPENDENT DNA HELICASE"/>
    <property type="match status" value="1"/>
</dbReference>
<evidence type="ECO:0000259" key="3">
    <source>
        <dbReference type="Pfam" id="PF01693"/>
    </source>
</evidence>
<evidence type="ECO:0000256" key="2">
    <source>
        <dbReference type="SAM" id="MobiDB-lite"/>
    </source>
</evidence>
<accession>A0AAD4LPC2</accession>
<keyword evidence="6" id="KW-1185">Reference proteome</keyword>
<dbReference type="GO" id="GO:0043139">
    <property type="term" value="F:5'-3' DNA helicase activity"/>
    <property type="evidence" value="ECO:0007669"/>
    <property type="project" value="UniProtKB-EC"/>
</dbReference>
<keyword evidence="1" id="KW-0234">DNA repair</keyword>
<dbReference type="Proteomes" id="UP001201163">
    <property type="component" value="Unassembled WGS sequence"/>
</dbReference>
<keyword evidence="1" id="KW-0067">ATP-binding</keyword>
<dbReference type="GO" id="GO:0006281">
    <property type="term" value="P:DNA repair"/>
    <property type="evidence" value="ECO:0007669"/>
    <property type="project" value="UniProtKB-KW"/>
</dbReference>
<comment type="cofactor">
    <cofactor evidence="1">
        <name>Mg(2+)</name>
        <dbReference type="ChEBI" id="CHEBI:18420"/>
    </cofactor>
</comment>
<keyword evidence="1" id="KW-0378">Hydrolase</keyword>
<dbReference type="AlphaFoldDB" id="A0AAD4LPC2"/>
<dbReference type="PANTHER" id="PTHR47642">
    <property type="entry name" value="ATP-DEPENDENT DNA HELICASE"/>
    <property type="match status" value="1"/>
</dbReference>
<evidence type="ECO:0000256" key="1">
    <source>
        <dbReference type="RuleBase" id="RU363044"/>
    </source>
</evidence>
<dbReference type="InterPro" id="IPR010285">
    <property type="entry name" value="DNA_helicase_pif1-like_DEAD"/>
</dbReference>
<keyword evidence="1 5" id="KW-0347">Helicase</keyword>
<keyword evidence="1" id="KW-0227">DNA damage</keyword>
<protein>
    <recommendedName>
        <fullName evidence="1">ATP-dependent DNA helicase</fullName>
        <ecNumber evidence="1">5.6.2.3</ecNumber>
    </recommendedName>
</protein>
<evidence type="ECO:0000259" key="4">
    <source>
        <dbReference type="Pfam" id="PF05970"/>
    </source>
</evidence>
<reference evidence="5" key="1">
    <citation type="submission" date="2022-01" db="EMBL/GenBank/DDBJ databases">
        <title>Comparative genomics reveals a dynamic genome evolution in the ectomycorrhizal milk-cap (Lactarius) mushrooms.</title>
        <authorList>
            <consortium name="DOE Joint Genome Institute"/>
            <person name="Lebreton A."/>
            <person name="Tang N."/>
            <person name="Kuo A."/>
            <person name="LaButti K."/>
            <person name="Drula E."/>
            <person name="Barry K."/>
            <person name="Clum A."/>
            <person name="Lipzen A."/>
            <person name="Mousain D."/>
            <person name="Ng V."/>
            <person name="Wang R."/>
            <person name="Wang X."/>
            <person name="Dai Y."/>
            <person name="Henrissat B."/>
            <person name="Grigoriev I.V."/>
            <person name="Guerin-Laguette A."/>
            <person name="Yu F."/>
            <person name="Martin F.M."/>
        </authorList>
    </citation>
    <scope>NUCLEOTIDE SEQUENCE</scope>
    <source>
        <strain evidence="5">QP</strain>
    </source>
</reference>
<keyword evidence="1" id="KW-0233">DNA recombination</keyword>
<feature type="region of interest" description="Disordered" evidence="2">
    <location>
        <begin position="214"/>
        <end position="237"/>
    </location>
</feature>